<keyword evidence="1" id="KW-0433">Leucine-rich repeat</keyword>
<dbReference type="AlphaFoldDB" id="A0A6V7ILS1"/>
<proteinExistence type="predicted"/>
<dbReference type="InterPro" id="IPR050333">
    <property type="entry name" value="SLRP"/>
</dbReference>
<dbReference type="PANTHER" id="PTHR45712">
    <property type="entry name" value="AGAP008170-PA"/>
    <property type="match status" value="1"/>
</dbReference>
<dbReference type="SUPFAM" id="SSF52058">
    <property type="entry name" value="L domain-like"/>
    <property type="match status" value="2"/>
</dbReference>
<sequence>MNLLILILFLHLSSITAGEERCEAVGSIYDLCKIGNVVTRLVEISSSEWYTDPLPLIFFDNATIKANALSKTNIKSLKLESIFSWSEEHQDIFTLFLESKSLASSTLSSLYLRNINLNLTEGRLEGLNAVTKLTIENSWTNKLPTELFPFFPNLQELIIYHHRLPVIPAQSFVHLKALKHLKIQGYTLREPPVITRLEPGCLDGLENLEKLTVLLMILESLPPVFDQLTNLKSLKLSHCHNSPTIDARIFQNLSTLTDLELSFGRLETLERGIFENLPHLKTIKLKQNHLTTIPHGLFNGLTELETINLDHNNISMIKTGAFSGLNLNLLKMCYTFSRKGVEFEPGAFNGLTVVELDLTINSLSHLSPKTFDGLNATTVDLKINDLTKIKADYFFGLETKNLDLSYNKLEEIEPLSFKYTQIQFLNLTSNMIKYGNKSVWGLDETVEVVGVGVLG</sequence>
<name>A0A6V7ILS1_9HYME</name>
<dbReference type="PROSITE" id="PS51450">
    <property type="entry name" value="LRR"/>
    <property type="match status" value="1"/>
</dbReference>
<evidence type="ECO:0000256" key="3">
    <source>
        <dbReference type="SAM" id="SignalP"/>
    </source>
</evidence>
<dbReference type="SMART" id="SM00369">
    <property type="entry name" value="LRR_TYP"/>
    <property type="match status" value="7"/>
</dbReference>
<accession>A0A6V7ILS1</accession>
<dbReference type="PANTHER" id="PTHR45712:SF22">
    <property type="entry name" value="INSULIN-LIKE GROWTH FACTOR-BINDING PROTEIN COMPLEX ACID LABILE SUBUNIT"/>
    <property type="match status" value="1"/>
</dbReference>
<protein>
    <recommendedName>
        <fullName evidence="5">LRRCT domain-containing protein</fullName>
    </recommendedName>
</protein>
<feature type="signal peptide" evidence="3">
    <location>
        <begin position="1"/>
        <end position="18"/>
    </location>
</feature>
<dbReference type="Pfam" id="PF13855">
    <property type="entry name" value="LRR_8"/>
    <property type="match status" value="2"/>
</dbReference>
<dbReference type="InterPro" id="IPR032675">
    <property type="entry name" value="LRR_dom_sf"/>
</dbReference>
<dbReference type="EMBL" id="CADCXW020000007">
    <property type="protein sequence ID" value="CAD1540267.1"/>
    <property type="molecule type" value="Genomic_DNA"/>
</dbReference>
<gene>
    <name evidence="4" type="ORF">BBRV_LOCUS27931</name>
</gene>
<organism evidence="4">
    <name type="scientific">Bracon brevicornis</name>
    <dbReference type="NCBI Taxonomy" id="1563983"/>
    <lineage>
        <taxon>Eukaryota</taxon>
        <taxon>Metazoa</taxon>
        <taxon>Ecdysozoa</taxon>
        <taxon>Arthropoda</taxon>
        <taxon>Hexapoda</taxon>
        <taxon>Insecta</taxon>
        <taxon>Pterygota</taxon>
        <taxon>Neoptera</taxon>
        <taxon>Endopterygota</taxon>
        <taxon>Hymenoptera</taxon>
        <taxon>Apocrita</taxon>
        <taxon>Ichneumonoidea</taxon>
        <taxon>Braconidae</taxon>
        <taxon>Braconinae</taxon>
        <taxon>Bracon</taxon>
    </lineage>
</organism>
<keyword evidence="2" id="KW-0677">Repeat</keyword>
<evidence type="ECO:0000313" key="4">
    <source>
        <dbReference type="EMBL" id="CAD1540267.1"/>
    </source>
</evidence>
<keyword evidence="3" id="KW-0732">Signal</keyword>
<dbReference type="InterPro" id="IPR001611">
    <property type="entry name" value="Leu-rich_rpt"/>
</dbReference>
<evidence type="ECO:0000256" key="1">
    <source>
        <dbReference type="ARBA" id="ARBA00022614"/>
    </source>
</evidence>
<evidence type="ECO:0008006" key="5">
    <source>
        <dbReference type="Google" id="ProtNLM"/>
    </source>
</evidence>
<reference evidence="4" key="1">
    <citation type="submission" date="2020-07" db="EMBL/GenBank/DDBJ databases">
        <authorList>
            <person name="Ferguson B K."/>
        </authorList>
    </citation>
    <scope>NUCLEOTIDE SEQUENCE</scope>
    <source>
        <strain evidence="4">L06</strain>
    </source>
</reference>
<feature type="chain" id="PRO_5028034664" description="LRRCT domain-containing protein" evidence="3">
    <location>
        <begin position="19"/>
        <end position="455"/>
    </location>
</feature>
<evidence type="ECO:0000256" key="2">
    <source>
        <dbReference type="ARBA" id="ARBA00022737"/>
    </source>
</evidence>
<dbReference type="Gene3D" id="3.80.10.10">
    <property type="entry name" value="Ribonuclease Inhibitor"/>
    <property type="match status" value="2"/>
</dbReference>
<dbReference type="InterPro" id="IPR003591">
    <property type="entry name" value="Leu-rich_rpt_typical-subtyp"/>
</dbReference>